<accession>A0A1Y1ZUX3</accession>
<comment type="subcellular location">
    <subcellularLocation>
        <location evidence="1">Nucleus</location>
    </subcellularLocation>
</comment>
<keyword evidence="5" id="KW-0862">Zinc</keyword>
<sequence>MAADMFSSAIKQRPSYQSRHTSSATMALQIDGLQGDMAWTNPFGHSNYDTSSSSGYTSPVHYPTEANMFANPPYGPGFNRTRTSSNASFIEPWTYPPQSPTSATSTMAYTWASTTDKSPIPPNLPFLTSTYPVSGMPVCATVDPMADYHMSFEPKSIAQRDEEEQVFMFPNEHFGTAHLANNYPYPYEQYLDNYWRLFHPSFPVVHRATFDGMNTSPMLRAAILAIGAQYSNESRDKRHSRVLHDRARKVLEMRTYGVVTEPERLCDDQTLLLLEVLSQYVARRAAKTLSPRFQNLYQKYSQNFGAVTSNIAEVLSAVALPENVTYERWSQWVELSSQQRILLCCYILESQQPTLLARQPQSSILESISGIDLPFPAHHSLWDALDYTTWGIAAQQHAHFPAYVYSVTADTSLGSLDTFQSSLLISSHYNRINDPTPYSSAPASTDIEHLLEASPITKHRLLTAKLLQVTPIRALIAVAGESWILSEKLNSSQAFSNCRTTIKTWLNAFWISPAEIQGPAAKEALKLAIEIMQHAMLTPFHDLRLEFGADMGLYFSSLVIWAVTVAANTQINVPQSQGQPLRFHSHSPLPSHQASRLYPPTSTTQSVNSAHPASIGLLSPTHASPTPAMASSSMRHSDITINALGFLAHAVQEIDFLGVVPQWPQQVVQWQQGSVALMHWVKMRLRSGAASEARDSVISVGPTSAATGRSCESLGELIDGVVSVLEKVIGRGWEGWGI</sequence>
<protein>
    <recommendedName>
        <fullName evidence="8">Xylanolytic transcriptional activator regulatory domain-containing protein</fullName>
    </recommendedName>
</protein>
<dbReference type="GO" id="GO:0000785">
    <property type="term" value="C:chromatin"/>
    <property type="evidence" value="ECO:0007669"/>
    <property type="project" value="TreeGrafter"/>
</dbReference>
<evidence type="ECO:0000256" key="2">
    <source>
        <dbReference type="ARBA" id="ARBA00022723"/>
    </source>
</evidence>
<feature type="compositionally biased region" description="Polar residues" evidence="7">
    <location>
        <begin position="14"/>
        <end position="23"/>
    </location>
</feature>
<evidence type="ECO:0000259" key="8">
    <source>
        <dbReference type="Pfam" id="PF04082"/>
    </source>
</evidence>
<dbReference type="EMBL" id="MCFA01000036">
    <property type="protein sequence ID" value="ORY14073.1"/>
    <property type="molecule type" value="Genomic_DNA"/>
</dbReference>
<gene>
    <name evidence="9" type="ORF">BCR34DRAFT_246156</name>
</gene>
<organism evidence="9 10">
    <name type="scientific">Clohesyomyces aquaticus</name>
    <dbReference type="NCBI Taxonomy" id="1231657"/>
    <lineage>
        <taxon>Eukaryota</taxon>
        <taxon>Fungi</taxon>
        <taxon>Dikarya</taxon>
        <taxon>Ascomycota</taxon>
        <taxon>Pezizomycotina</taxon>
        <taxon>Dothideomycetes</taxon>
        <taxon>Pleosporomycetidae</taxon>
        <taxon>Pleosporales</taxon>
        <taxon>Lindgomycetaceae</taxon>
        <taxon>Clohesyomyces</taxon>
    </lineage>
</organism>
<feature type="domain" description="Xylanolytic transcriptional activator regulatory" evidence="8">
    <location>
        <begin position="191"/>
        <end position="394"/>
    </location>
</feature>
<evidence type="ECO:0000256" key="7">
    <source>
        <dbReference type="SAM" id="MobiDB-lite"/>
    </source>
</evidence>
<dbReference type="GO" id="GO:0000981">
    <property type="term" value="F:DNA-binding transcription factor activity, RNA polymerase II-specific"/>
    <property type="evidence" value="ECO:0007669"/>
    <property type="project" value="InterPro"/>
</dbReference>
<dbReference type="Pfam" id="PF04082">
    <property type="entry name" value="Fungal_trans"/>
    <property type="match status" value="1"/>
</dbReference>
<name>A0A1Y1ZUX3_9PLEO</name>
<dbReference type="STRING" id="1231657.A0A1Y1ZUX3"/>
<keyword evidence="6" id="KW-0539">Nucleus</keyword>
<proteinExistence type="predicted"/>
<comment type="caution">
    <text evidence="9">The sequence shown here is derived from an EMBL/GenBank/DDBJ whole genome shotgun (WGS) entry which is preliminary data.</text>
</comment>
<dbReference type="AlphaFoldDB" id="A0A1Y1ZUX3"/>
<dbReference type="GO" id="GO:0005634">
    <property type="term" value="C:nucleus"/>
    <property type="evidence" value="ECO:0007669"/>
    <property type="project" value="UniProtKB-SubCell"/>
</dbReference>
<keyword evidence="3" id="KW-0677">Repeat</keyword>
<dbReference type="PANTHER" id="PTHR40626:SF11">
    <property type="entry name" value="ZINC FINGER PROTEIN YPR022C"/>
    <property type="match status" value="1"/>
</dbReference>
<evidence type="ECO:0000256" key="1">
    <source>
        <dbReference type="ARBA" id="ARBA00004123"/>
    </source>
</evidence>
<evidence type="ECO:0000256" key="3">
    <source>
        <dbReference type="ARBA" id="ARBA00022737"/>
    </source>
</evidence>
<feature type="compositionally biased region" description="Low complexity" evidence="7">
    <location>
        <begin position="619"/>
        <end position="631"/>
    </location>
</feature>
<evidence type="ECO:0000256" key="5">
    <source>
        <dbReference type="ARBA" id="ARBA00022833"/>
    </source>
</evidence>
<reference evidence="9 10" key="1">
    <citation type="submission" date="2016-07" db="EMBL/GenBank/DDBJ databases">
        <title>Pervasive Adenine N6-methylation of Active Genes in Fungi.</title>
        <authorList>
            <consortium name="DOE Joint Genome Institute"/>
            <person name="Mondo S.J."/>
            <person name="Dannebaum R.O."/>
            <person name="Kuo R.C."/>
            <person name="Labutti K."/>
            <person name="Haridas S."/>
            <person name="Kuo A."/>
            <person name="Salamov A."/>
            <person name="Ahrendt S.R."/>
            <person name="Lipzen A."/>
            <person name="Sullivan W."/>
            <person name="Andreopoulos W.B."/>
            <person name="Clum A."/>
            <person name="Lindquist E."/>
            <person name="Daum C."/>
            <person name="Ramamoorthy G.K."/>
            <person name="Gryganskyi A."/>
            <person name="Culley D."/>
            <person name="Magnuson J.K."/>
            <person name="James T.Y."/>
            <person name="O'Malley M.A."/>
            <person name="Stajich J.E."/>
            <person name="Spatafora J.W."/>
            <person name="Visel A."/>
            <person name="Grigoriev I.V."/>
        </authorList>
    </citation>
    <scope>NUCLEOTIDE SEQUENCE [LARGE SCALE GENOMIC DNA]</scope>
    <source>
        <strain evidence="9 10">CBS 115471</strain>
    </source>
</reference>
<dbReference type="InterPro" id="IPR051059">
    <property type="entry name" value="VerF-like"/>
</dbReference>
<dbReference type="CDD" id="cd12148">
    <property type="entry name" value="fungal_TF_MHR"/>
    <property type="match status" value="1"/>
</dbReference>
<dbReference type="Proteomes" id="UP000193144">
    <property type="component" value="Unassembled WGS sequence"/>
</dbReference>
<feature type="compositionally biased region" description="Polar residues" evidence="7">
    <location>
        <begin position="588"/>
        <end position="611"/>
    </location>
</feature>
<dbReference type="GO" id="GO:0000978">
    <property type="term" value="F:RNA polymerase II cis-regulatory region sequence-specific DNA binding"/>
    <property type="evidence" value="ECO:0007669"/>
    <property type="project" value="InterPro"/>
</dbReference>
<feature type="region of interest" description="Disordered" evidence="7">
    <location>
        <begin position="577"/>
        <end position="631"/>
    </location>
</feature>
<keyword evidence="2" id="KW-0479">Metal-binding</keyword>
<dbReference type="GO" id="GO:0006351">
    <property type="term" value="P:DNA-templated transcription"/>
    <property type="evidence" value="ECO:0007669"/>
    <property type="project" value="InterPro"/>
</dbReference>
<dbReference type="InterPro" id="IPR007219">
    <property type="entry name" value="XnlR_reg_dom"/>
</dbReference>
<dbReference type="OrthoDB" id="6077919at2759"/>
<keyword evidence="4" id="KW-0863">Zinc-finger</keyword>
<keyword evidence="10" id="KW-1185">Reference proteome</keyword>
<feature type="region of interest" description="Disordered" evidence="7">
    <location>
        <begin position="1"/>
        <end position="23"/>
    </location>
</feature>
<dbReference type="GO" id="GO:0008270">
    <property type="term" value="F:zinc ion binding"/>
    <property type="evidence" value="ECO:0007669"/>
    <property type="project" value="UniProtKB-KW"/>
</dbReference>
<evidence type="ECO:0000256" key="6">
    <source>
        <dbReference type="ARBA" id="ARBA00023242"/>
    </source>
</evidence>
<evidence type="ECO:0000256" key="4">
    <source>
        <dbReference type="ARBA" id="ARBA00022771"/>
    </source>
</evidence>
<evidence type="ECO:0000313" key="10">
    <source>
        <dbReference type="Proteomes" id="UP000193144"/>
    </source>
</evidence>
<evidence type="ECO:0000313" key="9">
    <source>
        <dbReference type="EMBL" id="ORY14073.1"/>
    </source>
</evidence>
<dbReference type="PANTHER" id="PTHR40626">
    <property type="entry name" value="MIP31509P"/>
    <property type="match status" value="1"/>
</dbReference>